<evidence type="ECO:0000313" key="2">
    <source>
        <dbReference type="EMBL" id="KAL1633800.1"/>
    </source>
</evidence>
<evidence type="ECO:0000313" key="3">
    <source>
        <dbReference type="Proteomes" id="UP001521116"/>
    </source>
</evidence>
<feature type="transmembrane region" description="Helical" evidence="1">
    <location>
        <begin position="193"/>
        <end position="214"/>
    </location>
</feature>
<feature type="transmembrane region" description="Helical" evidence="1">
    <location>
        <begin position="61"/>
        <end position="78"/>
    </location>
</feature>
<reference evidence="2 3" key="1">
    <citation type="submission" date="2024-02" db="EMBL/GenBank/DDBJ databases">
        <title>De novo assembly and annotation of 12 fungi associated with fruit tree decline syndrome in Ontario, Canada.</title>
        <authorList>
            <person name="Sulman M."/>
            <person name="Ellouze W."/>
            <person name="Ilyukhin E."/>
        </authorList>
    </citation>
    <scope>NUCLEOTIDE SEQUENCE [LARGE SCALE GENOMIC DNA]</scope>
    <source>
        <strain evidence="2 3">M1-105</strain>
    </source>
</reference>
<gene>
    <name evidence="2" type="ORF">SLS56_002679</name>
</gene>
<evidence type="ECO:0000256" key="1">
    <source>
        <dbReference type="SAM" id="Phobius"/>
    </source>
</evidence>
<feature type="transmembrane region" description="Helical" evidence="1">
    <location>
        <begin position="162"/>
        <end position="181"/>
    </location>
</feature>
<comment type="caution">
    <text evidence="2">The sequence shown here is derived from an EMBL/GenBank/DDBJ whole genome shotgun (WGS) entry which is preliminary data.</text>
</comment>
<dbReference type="PANTHER" id="PTHR42029">
    <property type="entry name" value="AN04G07800"/>
    <property type="match status" value="1"/>
</dbReference>
<keyword evidence="3" id="KW-1185">Reference proteome</keyword>
<keyword evidence="1" id="KW-1133">Transmembrane helix</keyword>
<accession>A0ABR3T2L2</accession>
<organism evidence="2 3">
    <name type="scientific">Neofusicoccum ribis</name>
    <dbReference type="NCBI Taxonomy" id="45134"/>
    <lineage>
        <taxon>Eukaryota</taxon>
        <taxon>Fungi</taxon>
        <taxon>Dikarya</taxon>
        <taxon>Ascomycota</taxon>
        <taxon>Pezizomycotina</taxon>
        <taxon>Dothideomycetes</taxon>
        <taxon>Dothideomycetes incertae sedis</taxon>
        <taxon>Botryosphaeriales</taxon>
        <taxon>Botryosphaeriaceae</taxon>
        <taxon>Neofusicoccum</taxon>
    </lineage>
</organism>
<keyword evidence="1" id="KW-0472">Membrane</keyword>
<keyword evidence="1" id="KW-0812">Transmembrane</keyword>
<proteinExistence type="predicted"/>
<feature type="transmembrane region" description="Helical" evidence="1">
    <location>
        <begin position="30"/>
        <end position="49"/>
    </location>
</feature>
<dbReference type="EMBL" id="JAJVDC020000019">
    <property type="protein sequence ID" value="KAL1633800.1"/>
    <property type="molecule type" value="Genomic_DNA"/>
</dbReference>
<name>A0ABR3T2L2_9PEZI</name>
<sequence>MAPAVALARRAADDPQVGRPTNPDGLVLEAWAQGYMVGSLVIMLCITIANMRRGVILHKLILIELFMGMFHGTFIFAHEPYYGWYLSATAIFLNASWSLHNVIAWLKNKPFLSRKVSIFYITTVIIAQGYWVLEIYANFTFFNNINKIFLKTRPFEALFRDPWWIFTTISLVWNIHHRYDLTVYQIVRISPRFGVLLVSMGLSMVFILIDILAVTRVFNAHALPDGINPFWKLAFVFKCLTDTIVLDDFKTALDRLSKARKRQLSTVGGQLEDGDFEGFHGWAQNWAGVGVDSGKEKVRKMSPAVRRVEDVKFADRDEEHDVVAPLSMDEALRRPRTRMESVHSEMRLL</sequence>
<protein>
    <submittedName>
        <fullName evidence="2">Uncharacterized protein</fullName>
    </submittedName>
</protein>
<feature type="transmembrane region" description="Helical" evidence="1">
    <location>
        <begin position="118"/>
        <end position="142"/>
    </location>
</feature>
<feature type="transmembrane region" description="Helical" evidence="1">
    <location>
        <begin position="84"/>
        <end position="106"/>
    </location>
</feature>
<dbReference type="PANTHER" id="PTHR42029:SF3">
    <property type="entry name" value="AN04G07800"/>
    <property type="match status" value="1"/>
</dbReference>
<dbReference type="Proteomes" id="UP001521116">
    <property type="component" value="Unassembled WGS sequence"/>
</dbReference>